<name>A0A1R3FZS4_9ROSI</name>
<keyword evidence="2" id="KW-1185">Reference proteome</keyword>
<organism evidence="1 2">
    <name type="scientific">Corchorus olitorius</name>
    <dbReference type="NCBI Taxonomy" id="93759"/>
    <lineage>
        <taxon>Eukaryota</taxon>
        <taxon>Viridiplantae</taxon>
        <taxon>Streptophyta</taxon>
        <taxon>Embryophyta</taxon>
        <taxon>Tracheophyta</taxon>
        <taxon>Spermatophyta</taxon>
        <taxon>Magnoliopsida</taxon>
        <taxon>eudicotyledons</taxon>
        <taxon>Gunneridae</taxon>
        <taxon>Pentapetalae</taxon>
        <taxon>rosids</taxon>
        <taxon>malvids</taxon>
        <taxon>Malvales</taxon>
        <taxon>Malvaceae</taxon>
        <taxon>Grewioideae</taxon>
        <taxon>Apeibeae</taxon>
        <taxon>Corchorus</taxon>
    </lineage>
</organism>
<accession>A0A1R3FZS4</accession>
<sequence length="62" mass="7588">MNPRFSLLWQSLIWQRFLPFFPSSFFEDDDTIYRLPPSLIRFGQRMRMELCPIPDEVSHLLR</sequence>
<evidence type="ECO:0000313" key="1">
    <source>
        <dbReference type="EMBL" id="OMO51307.1"/>
    </source>
</evidence>
<reference evidence="2" key="1">
    <citation type="submission" date="2013-09" db="EMBL/GenBank/DDBJ databases">
        <title>Corchorus olitorius genome sequencing.</title>
        <authorList>
            <person name="Alam M."/>
            <person name="Haque M.S."/>
            <person name="Islam M.S."/>
            <person name="Emdad E.M."/>
            <person name="Islam M.M."/>
            <person name="Ahmed B."/>
            <person name="Halim A."/>
            <person name="Hossen Q.M.M."/>
            <person name="Hossain M.Z."/>
            <person name="Ahmed R."/>
            <person name="Khan M.M."/>
            <person name="Islam R."/>
            <person name="Rashid M.M."/>
            <person name="Khan S.A."/>
            <person name="Rahman M.S."/>
            <person name="Alam M."/>
            <person name="Yahiya A.S."/>
            <person name="Khan M.S."/>
            <person name="Azam M.S."/>
            <person name="Haque T."/>
            <person name="Lashkar M.Z.H."/>
            <person name="Akhand A.I."/>
            <person name="Morshed G."/>
            <person name="Roy S."/>
            <person name="Uddin K.S."/>
            <person name="Rabeya T."/>
            <person name="Hossain A.S."/>
            <person name="Chowdhury A."/>
            <person name="Snigdha A.R."/>
            <person name="Mortoza M.S."/>
            <person name="Matin S.A."/>
            <person name="Hoque S.M.E."/>
            <person name="Islam M.K."/>
            <person name="Roy D.K."/>
            <person name="Haider R."/>
            <person name="Moosa M.M."/>
            <person name="Elias S.M."/>
            <person name="Hasan A.M."/>
            <person name="Jahan S."/>
            <person name="Shafiuddin M."/>
            <person name="Mahmood N."/>
            <person name="Shommy N.S."/>
        </authorList>
    </citation>
    <scope>NUCLEOTIDE SEQUENCE [LARGE SCALE GENOMIC DNA]</scope>
    <source>
        <strain evidence="2">cv. O-4</strain>
    </source>
</reference>
<evidence type="ECO:0000313" key="2">
    <source>
        <dbReference type="Proteomes" id="UP000187203"/>
    </source>
</evidence>
<dbReference type="Proteomes" id="UP000187203">
    <property type="component" value="Unassembled WGS sequence"/>
</dbReference>
<comment type="caution">
    <text evidence="1">The sequence shown here is derived from an EMBL/GenBank/DDBJ whole genome shotgun (WGS) entry which is preliminary data.</text>
</comment>
<proteinExistence type="predicted"/>
<gene>
    <name evidence="1" type="ORF">COLO4_37731</name>
</gene>
<dbReference type="AlphaFoldDB" id="A0A1R3FZS4"/>
<dbReference type="EMBL" id="AWUE01024226">
    <property type="protein sequence ID" value="OMO51307.1"/>
    <property type="molecule type" value="Genomic_DNA"/>
</dbReference>
<protein>
    <submittedName>
        <fullName evidence="1">Uncharacterized protein</fullName>
    </submittedName>
</protein>